<evidence type="ECO:0000256" key="10">
    <source>
        <dbReference type="SAM" id="Phobius"/>
    </source>
</evidence>
<dbReference type="CDD" id="cd00082">
    <property type="entry name" value="HisKA"/>
    <property type="match status" value="1"/>
</dbReference>
<dbReference type="InterPro" id="IPR036097">
    <property type="entry name" value="HisK_dim/P_sf"/>
</dbReference>
<comment type="subcellular location">
    <subcellularLocation>
        <location evidence="2">Membrane</location>
    </subcellularLocation>
</comment>
<evidence type="ECO:0000256" key="9">
    <source>
        <dbReference type="ARBA" id="ARBA00023012"/>
    </source>
</evidence>
<evidence type="ECO:0000313" key="14">
    <source>
        <dbReference type="Proteomes" id="UP000620266"/>
    </source>
</evidence>
<dbReference type="RefSeq" id="WP_188394143.1">
    <property type="nucleotide sequence ID" value="NZ_BMCG01000001.1"/>
</dbReference>
<dbReference type="SMART" id="SM00388">
    <property type="entry name" value="HisKA"/>
    <property type="match status" value="1"/>
</dbReference>
<evidence type="ECO:0000256" key="2">
    <source>
        <dbReference type="ARBA" id="ARBA00004370"/>
    </source>
</evidence>
<dbReference type="PANTHER" id="PTHR45436">
    <property type="entry name" value="SENSOR HISTIDINE KINASE YKOH"/>
    <property type="match status" value="1"/>
</dbReference>
<evidence type="ECO:0000256" key="4">
    <source>
        <dbReference type="ARBA" id="ARBA00022553"/>
    </source>
</evidence>
<evidence type="ECO:0000256" key="6">
    <source>
        <dbReference type="ARBA" id="ARBA00022692"/>
    </source>
</evidence>
<keyword evidence="6 10" id="KW-0812">Transmembrane</keyword>
<evidence type="ECO:0000259" key="12">
    <source>
        <dbReference type="PROSITE" id="PS50885"/>
    </source>
</evidence>
<dbReference type="SUPFAM" id="SSF55874">
    <property type="entry name" value="ATPase domain of HSP90 chaperone/DNA topoisomerase II/histidine kinase"/>
    <property type="match status" value="1"/>
</dbReference>
<evidence type="ECO:0000259" key="11">
    <source>
        <dbReference type="PROSITE" id="PS50109"/>
    </source>
</evidence>
<dbReference type="Pfam" id="PF00512">
    <property type="entry name" value="HisKA"/>
    <property type="match status" value="1"/>
</dbReference>
<keyword evidence="7" id="KW-0418">Kinase</keyword>
<keyword evidence="4" id="KW-0597">Phosphoprotein</keyword>
<dbReference type="CDD" id="cd00075">
    <property type="entry name" value="HATPase"/>
    <property type="match status" value="1"/>
</dbReference>
<evidence type="ECO:0000256" key="8">
    <source>
        <dbReference type="ARBA" id="ARBA00022989"/>
    </source>
</evidence>
<dbReference type="InterPro" id="IPR050428">
    <property type="entry name" value="TCS_sensor_his_kinase"/>
</dbReference>
<dbReference type="AlphaFoldDB" id="A0A8J2ULZ3"/>
<dbReference type="InterPro" id="IPR005467">
    <property type="entry name" value="His_kinase_dom"/>
</dbReference>
<keyword evidence="8 10" id="KW-1133">Transmembrane helix</keyword>
<dbReference type="SMART" id="SM00304">
    <property type="entry name" value="HAMP"/>
    <property type="match status" value="1"/>
</dbReference>
<feature type="domain" description="HAMP" evidence="12">
    <location>
        <begin position="192"/>
        <end position="245"/>
    </location>
</feature>
<dbReference type="InterPro" id="IPR003594">
    <property type="entry name" value="HATPase_dom"/>
</dbReference>
<dbReference type="InterPro" id="IPR036890">
    <property type="entry name" value="HATPase_C_sf"/>
</dbReference>
<dbReference type="Gene3D" id="3.30.565.10">
    <property type="entry name" value="Histidine kinase-like ATPase, C-terminal domain"/>
    <property type="match status" value="1"/>
</dbReference>
<dbReference type="Pfam" id="PF02518">
    <property type="entry name" value="HATPase_c"/>
    <property type="match status" value="1"/>
</dbReference>
<dbReference type="EC" id="2.7.13.3" evidence="3"/>
<organism evidence="13 14">
    <name type="scientific">Oxalicibacterium flavum</name>
    <dbReference type="NCBI Taxonomy" id="179467"/>
    <lineage>
        <taxon>Bacteria</taxon>
        <taxon>Pseudomonadati</taxon>
        <taxon>Pseudomonadota</taxon>
        <taxon>Betaproteobacteria</taxon>
        <taxon>Burkholderiales</taxon>
        <taxon>Oxalobacteraceae</taxon>
        <taxon>Oxalicibacterium</taxon>
    </lineage>
</organism>
<evidence type="ECO:0000256" key="5">
    <source>
        <dbReference type="ARBA" id="ARBA00022679"/>
    </source>
</evidence>
<dbReference type="EMBL" id="BMCG01000001">
    <property type="protein sequence ID" value="GGB94855.1"/>
    <property type="molecule type" value="Genomic_DNA"/>
</dbReference>
<dbReference type="PROSITE" id="PS50109">
    <property type="entry name" value="HIS_KIN"/>
    <property type="match status" value="1"/>
</dbReference>
<keyword evidence="14" id="KW-1185">Reference proteome</keyword>
<evidence type="ECO:0000256" key="1">
    <source>
        <dbReference type="ARBA" id="ARBA00000085"/>
    </source>
</evidence>
<dbReference type="Proteomes" id="UP000620266">
    <property type="component" value="Unassembled WGS sequence"/>
</dbReference>
<dbReference type="GO" id="GO:0000155">
    <property type="term" value="F:phosphorelay sensor kinase activity"/>
    <property type="evidence" value="ECO:0007669"/>
    <property type="project" value="InterPro"/>
</dbReference>
<dbReference type="GO" id="GO:0005886">
    <property type="term" value="C:plasma membrane"/>
    <property type="evidence" value="ECO:0007669"/>
    <property type="project" value="TreeGrafter"/>
</dbReference>
<reference evidence="13" key="1">
    <citation type="journal article" date="2014" name="Int. J. Syst. Evol. Microbiol.">
        <title>Complete genome sequence of Corynebacterium casei LMG S-19264T (=DSM 44701T), isolated from a smear-ripened cheese.</title>
        <authorList>
            <consortium name="US DOE Joint Genome Institute (JGI-PGF)"/>
            <person name="Walter F."/>
            <person name="Albersmeier A."/>
            <person name="Kalinowski J."/>
            <person name="Ruckert C."/>
        </authorList>
    </citation>
    <scope>NUCLEOTIDE SEQUENCE</scope>
    <source>
        <strain evidence="13">CCM 7086</strain>
    </source>
</reference>
<evidence type="ECO:0000256" key="3">
    <source>
        <dbReference type="ARBA" id="ARBA00012438"/>
    </source>
</evidence>
<sequence length="469" mass="51793">MRFRKATWFNSLAFKILLAYVAGALLSIALLVLGNAIVRDRLPGMDLGDRALVLAKALLFDSNGQPVGVAAGDANSFWIYDSLGRETAYRVLDGNGKVVLMSSGARAWPDSEDMARLARHGFEFTLDGESYHGATVPFVKDGTTWFIQLTASSRIVEFLHREFALPFIQLGIIVFSFLLLFVFGLCAYVSLKYSLRPLREASAAAAAISPRSLDERLRMDGMPSEIIPLIDSFNHALERIEKGFRIQQEFLAKAAHELKTPLTLLRTELELMDDDTGMCPSLLAYVEHLSRQVQQLLLLAEASEAASYQFIEVDVHEAVRDAVSFLQRLADDADVTLTIVAAHKGIRWQADRGAFFTLLKNLIENAIQHAPRGTEVRTEIGMDCIRVRDWGAGVKPEQLPLLFSRFWRGAHRRDHGAGLGLAICREIAWAHGWQLSASNAAPGLVMEIVRSENSAADASSTHNTSAGLE</sequence>
<name>A0A8J2ULZ3_9BURK</name>
<evidence type="ECO:0000256" key="7">
    <source>
        <dbReference type="ARBA" id="ARBA00022777"/>
    </source>
</evidence>
<dbReference type="PROSITE" id="PS50885">
    <property type="entry name" value="HAMP"/>
    <property type="match status" value="1"/>
</dbReference>
<dbReference type="SMART" id="SM00387">
    <property type="entry name" value="HATPase_c"/>
    <property type="match status" value="1"/>
</dbReference>
<keyword evidence="9" id="KW-0902">Two-component regulatory system</keyword>
<comment type="catalytic activity">
    <reaction evidence="1">
        <text>ATP + protein L-histidine = ADP + protein N-phospho-L-histidine.</text>
        <dbReference type="EC" id="2.7.13.3"/>
    </reaction>
</comment>
<feature type="domain" description="Histidine kinase" evidence="11">
    <location>
        <begin position="253"/>
        <end position="454"/>
    </location>
</feature>
<feature type="transmembrane region" description="Helical" evidence="10">
    <location>
        <begin position="12"/>
        <end position="38"/>
    </location>
</feature>
<accession>A0A8J2ULZ3</accession>
<feature type="transmembrane region" description="Helical" evidence="10">
    <location>
        <begin position="167"/>
        <end position="191"/>
    </location>
</feature>
<keyword evidence="10" id="KW-0472">Membrane</keyword>
<reference evidence="13" key="2">
    <citation type="submission" date="2020-09" db="EMBL/GenBank/DDBJ databases">
        <authorList>
            <person name="Sun Q."/>
            <person name="Sedlacek I."/>
        </authorList>
    </citation>
    <scope>NUCLEOTIDE SEQUENCE</scope>
    <source>
        <strain evidence="13">CCM 7086</strain>
    </source>
</reference>
<dbReference type="PANTHER" id="PTHR45436:SF5">
    <property type="entry name" value="SENSOR HISTIDINE KINASE TRCS"/>
    <property type="match status" value="1"/>
</dbReference>
<dbReference type="InterPro" id="IPR003661">
    <property type="entry name" value="HisK_dim/P_dom"/>
</dbReference>
<proteinExistence type="predicted"/>
<keyword evidence="5" id="KW-0808">Transferase</keyword>
<gene>
    <name evidence="13" type="ORF">GCM10007205_00140</name>
</gene>
<dbReference type="SUPFAM" id="SSF47384">
    <property type="entry name" value="Homodimeric domain of signal transducing histidine kinase"/>
    <property type="match status" value="1"/>
</dbReference>
<protein>
    <recommendedName>
        <fullName evidence="3">histidine kinase</fullName>
        <ecNumber evidence="3">2.7.13.3</ecNumber>
    </recommendedName>
</protein>
<dbReference type="InterPro" id="IPR003660">
    <property type="entry name" value="HAMP_dom"/>
</dbReference>
<comment type="caution">
    <text evidence="13">The sequence shown here is derived from an EMBL/GenBank/DDBJ whole genome shotgun (WGS) entry which is preliminary data.</text>
</comment>
<dbReference type="Gene3D" id="1.10.287.130">
    <property type="match status" value="1"/>
</dbReference>
<evidence type="ECO:0000313" key="13">
    <source>
        <dbReference type="EMBL" id="GGB94855.1"/>
    </source>
</evidence>